<keyword evidence="3" id="KW-1185">Reference proteome</keyword>
<evidence type="ECO:0000256" key="1">
    <source>
        <dbReference type="SAM" id="MobiDB-lite"/>
    </source>
</evidence>
<organism evidence="2 3">
    <name type="scientific">Pelobates cultripes</name>
    <name type="common">Western spadefoot toad</name>
    <dbReference type="NCBI Taxonomy" id="61616"/>
    <lineage>
        <taxon>Eukaryota</taxon>
        <taxon>Metazoa</taxon>
        <taxon>Chordata</taxon>
        <taxon>Craniata</taxon>
        <taxon>Vertebrata</taxon>
        <taxon>Euteleostomi</taxon>
        <taxon>Amphibia</taxon>
        <taxon>Batrachia</taxon>
        <taxon>Anura</taxon>
        <taxon>Pelobatoidea</taxon>
        <taxon>Pelobatidae</taxon>
        <taxon>Pelobates</taxon>
    </lineage>
</organism>
<gene>
    <name evidence="2" type="ORF">PECUL_23A037518</name>
</gene>
<feature type="region of interest" description="Disordered" evidence="1">
    <location>
        <begin position="1"/>
        <end position="141"/>
    </location>
</feature>
<name>A0AAD1S537_PELCU</name>
<sequence>MVKIGLITDRQRRPLKLKGHWNQGEAGSLSFSPLEERSSLPQLRPSPARLRSGGTTATIKMCAGDMGKPGLLPEPAADNATPTSRPCHTGHSPTSAGSQTSGSPYTQPVSTRPQQRRHNIAAHTSPGGPHETSTTDLGCTS</sequence>
<evidence type="ECO:0000313" key="2">
    <source>
        <dbReference type="EMBL" id="CAH2285155.1"/>
    </source>
</evidence>
<reference evidence="2" key="1">
    <citation type="submission" date="2022-03" db="EMBL/GenBank/DDBJ databases">
        <authorList>
            <person name="Alioto T."/>
            <person name="Alioto T."/>
            <person name="Gomez Garrido J."/>
        </authorList>
    </citation>
    <scope>NUCLEOTIDE SEQUENCE</scope>
</reference>
<evidence type="ECO:0000313" key="3">
    <source>
        <dbReference type="Proteomes" id="UP001295444"/>
    </source>
</evidence>
<proteinExistence type="predicted"/>
<dbReference type="EMBL" id="OW240915">
    <property type="protein sequence ID" value="CAH2285155.1"/>
    <property type="molecule type" value="Genomic_DNA"/>
</dbReference>
<accession>A0AAD1S537</accession>
<dbReference type="AlphaFoldDB" id="A0AAD1S537"/>
<feature type="compositionally biased region" description="Polar residues" evidence="1">
    <location>
        <begin position="131"/>
        <end position="141"/>
    </location>
</feature>
<protein>
    <submittedName>
        <fullName evidence="2">Uncharacterized protein</fullName>
    </submittedName>
</protein>
<feature type="compositionally biased region" description="Polar residues" evidence="1">
    <location>
        <begin position="80"/>
        <end position="113"/>
    </location>
</feature>
<dbReference type="Proteomes" id="UP001295444">
    <property type="component" value="Chromosome 04"/>
</dbReference>